<dbReference type="EMBL" id="FODV01000005">
    <property type="protein sequence ID" value="SEO78842.1"/>
    <property type="molecule type" value="Genomic_DNA"/>
</dbReference>
<dbReference type="AlphaFoldDB" id="A0A1H8SJI5"/>
<accession>A0A1H8SJI5</accession>
<dbReference type="RefSeq" id="WP_089824210.1">
    <property type="nucleotide sequence ID" value="NZ_FODV01000005.1"/>
</dbReference>
<reference evidence="2" key="1">
    <citation type="submission" date="2016-10" db="EMBL/GenBank/DDBJ databases">
        <authorList>
            <person name="Varghese N."/>
            <person name="Submissions S."/>
        </authorList>
    </citation>
    <scope>NUCLEOTIDE SEQUENCE [LARGE SCALE GENOMIC DNA]</scope>
    <source>
        <strain evidence="2">CGMCC 1.10121</strain>
    </source>
</reference>
<keyword evidence="2" id="KW-1185">Reference proteome</keyword>
<evidence type="ECO:0000313" key="1">
    <source>
        <dbReference type="EMBL" id="SEO78842.1"/>
    </source>
</evidence>
<dbReference type="OrthoDB" id="307864at2157"/>
<protein>
    <submittedName>
        <fullName evidence="1">Uncharacterized protein</fullName>
    </submittedName>
</protein>
<evidence type="ECO:0000313" key="2">
    <source>
        <dbReference type="Proteomes" id="UP000199126"/>
    </source>
</evidence>
<organism evidence="1 2">
    <name type="scientific">Halogranum amylolyticum</name>
    <dbReference type="NCBI Taxonomy" id="660520"/>
    <lineage>
        <taxon>Archaea</taxon>
        <taxon>Methanobacteriati</taxon>
        <taxon>Methanobacteriota</taxon>
        <taxon>Stenosarchaea group</taxon>
        <taxon>Halobacteria</taxon>
        <taxon>Halobacteriales</taxon>
        <taxon>Haloferacaceae</taxon>
    </lineage>
</organism>
<dbReference type="Proteomes" id="UP000199126">
    <property type="component" value="Unassembled WGS sequence"/>
</dbReference>
<name>A0A1H8SJI5_9EURY</name>
<gene>
    <name evidence="1" type="ORF">SAMN04487948_105145</name>
</gene>
<sequence length="117" mass="12281">MSIDERSRSERALDVTADLTISLAGTDVHITGYGDLVVVDAPDLRTALELLRGTDNVPSQLVERGLVRSDVTVDVRVRGGSIARAGPDIRPGLVSRVLGVDPARVDLGGVVLAALGR</sequence>
<proteinExistence type="predicted"/>